<evidence type="ECO:0000256" key="4">
    <source>
        <dbReference type="ARBA" id="ARBA00005072"/>
    </source>
</evidence>
<sequence length="274" mass="31192">MLDPQGAFLIQDHQLISASEETKIPAESLLIYEVVRIVDAACLFCQEHFNRLKFSSKLAGIQLNISEREFRSDLQQLIEANNCQEGNVKILLQYHNGTQVVYFYFIPHSYPSADDYKHGVKAAFLKAERLEPQVKIVQENLRNKANQFIQENGLYDAILVNSLNQVLEGSRTNVFLVRGKEFYTSPAKHVLSGITREKVMACLHELGYSCFEKEIDCESIADFDAVFFTGTSPKILPVAKIGKHSFNVDHKPLRELMLAYDELVAAYLREVLSR</sequence>
<dbReference type="Gene3D" id="3.30.470.10">
    <property type="match status" value="1"/>
</dbReference>
<evidence type="ECO:0000256" key="9">
    <source>
        <dbReference type="ARBA" id="ARBA00048798"/>
    </source>
</evidence>
<comment type="catalytic activity">
    <reaction evidence="9">
        <text>L-isoleucine + 2-oxoglutarate = (S)-3-methyl-2-oxopentanoate + L-glutamate</text>
        <dbReference type="Rhea" id="RHEA:24801"/>
        <dbReference type="ChEBI" id="CHEBI:16810"/>
        <dbReference type="ChEBI" id="CHEBI:29985"/>
        <dbReference type="ChEBI" id="CHEBI:35146"/>
        <dbReference type="ChEBI" id="CHEBI:58045"/>
        <dbReference type="EC" id="2.6.1.42"/>
    </reaction>
</comment>
<reference evidence="13 14" key="1">
    <citation type="submission" date="2016-10" db="EMBL/GenBank/DDBJ databases">
        <authorList>
            <person name="de Groot N.N."/>
        </authorList>
    </citation>
    <scope>NUCLEOTIDE SEQUENCE [LARGE SCALE GENOMIC DNA]</scope>
    <source>
        <strain evidence="13 14">CGMCC 1.9156</strain>
    </source>
</reference>
<evidence type="ECO:0000256" key="5">
    <source>
        <dbReference type="ARBA" id="ARBA00009320"/>
    </source>
</evidence>
<evidence type="ECO:0000256" key="11">
    <source>
        <dbReference type="RuleBase" id="RU004106"/>
    </source>
</evidence>
<comment type="pathway">
    <text evidence="4">Amino-acid biosynthesis; L-leucine biosynthesis; L-leucine from 3-methyl-2-oxobutanoate: step 4/4.</text>
</comment>
<dbReference type="InterPro" id="IPR043131">
    <property type="entry name" value="BCAT-like_N"/>
</dbReference>
<dbReference type="SUPFAM" id="SSF56752">
    <property type="entry name" value="D-aminoacid aminotransferase-like PLP-dependent enzymes"/>
    <property type="match status" value="1"/>
</dbReference>
<dbReference type="STRING" id="655355.SAMN05216283_1087"/>
<dbReference type="PANTHER" id="PTHR42743">
    <property type="entry name" value="AMINO-ACID AMINOTRANSFERASE"/>
    <property type="match status" value="1"/>
</dbReference>
<dbReference type="Pfam" id="PF01063">
    <property type="entry name" value="Aminotran_4"/>
    <property type="match status" value="1"/>
</dbReference>
<dbReference type="Proteomes" id="UP000198964">
    <property type="component" value="Unassembled WGS sequence"/>
</dbReference>
<evidence type="ECO:0000256" key="10">
    <source>
        <dbReference type="ARBA" id="ARBA00049229"/>
    </source>
</evidence>
<dbReference type="PANTHER" id="PTHR42743:SF11">
    <property type="entry name" value="AMINODEOXYCHORISMATE LYASE"/>
    <property type="match status" value="1"/>
</dbReference>
<proteinExistence type="inferred from homology"/>
<dbReference type="GO" id="GO:0005829">
    <property type="term" value="C:cytosol"/>
    <property type="evidence" value="ECO:0007669"/>
    <property type="project" value="TreeGrafter"/>
</dbReference>
<comment type="catalytic activity">
    <reaction evidence="10">
        <text>L-leucine + 2-oxoglutarate = 4-methyl-2-oxopentanoate + L-glutamate</text>
        <dbReference type="Rhea" id="RHEA:18321"/>
        <dbReference type="ChEBI" id="CHEBI:16810"/>
        <dbReference type="ChEBI" id="CHEBI:17865"/>
        <dbReference type="ChEBI" id="CHEBI:29985"/>
        <dbReference type="ChEBI" id="CHEBI:57427"/>
        <dbReference type="EC" id="2.6.1.42"/>
    </reaction>
</comment>
<evidence type="ECO:0000256" key="2">
    <source>
        <dbReference type="ARBA" id="ARBA00004824"/>
    </source>
</evidence>
<comment type="pathway">
    <text evidence="3">Amino-acid biosynthesis; L-valine biosynthesis; L-valine from pyruvate: step 4/4.</text>
</comment>
<comment type="cofactor">
    <cofactor evidence="1 12">
        <name>pyridoxal 5'-phosphate</name>
        <dbReference type="ChEBI" id="CHEBI:597326"/>
    </cofactor>
</comment>
<dbReference type="PROSITE" id="PS00770">
    <property type="entry name" value="AA_TRANSFER_CLASS_4"/>
    <property type="match status" value="1"/>
</dbReference>
<keyword evidence="14" id="KW-1185">Reference proteome</keyword>
<evidence type="ECO:0000256" key="12">
    <source>
        <dbReference type="RuleBase" id="RU004516"/>
    </source>
</evidence>
<evidence type="ECO:0000256" key="1">
    <source>
        <dbReference type="ARBA" id="ARBA00001933"/>
    </source>
</evidence>
<name>A0A1I2J6W8_9BACT</name>
<dbReference type="GO" id="GO:0046394">
    <property type="term" value="P:carboxylic acid biosynthetic process"/>
    <property type="evidence" value="ECO:0007669"/>
    <property type="project" value="UniProtKB-ARBA"/>
</dbReference>
<dbReference type="InterPro" id="IPR036038">
    <property type="entry name" value="Aminotransferase-like"/>
</dbReference>
<dbReference type="InterPro" id="IPR018300">
    <property type="entry name" value="Aminotrans_IV_CS"/>
</dbReference>
<evidence type="ECO:0000256" key="3">
    <source>
        <dbReference type="ARBA" id="ARBA00004931"/>
    </source>
</evidence>
<dbReference type="Gene3D" id="3.20.10.10">
    <property type="entry name" value="D-amino Acid Aminotransferase, subunit A, domain 2"/>
    <property type="match status" value="1"/>
</dbReference>
<dbReference type="AlphaFoldDB" id="A0A1I2J6W8"/>
<dbReference type="EC" id="2.6.1.42" evidence="6"/>
<evidence type="ECO:0000256" key="8">
    <source>
        <dbReference type="ARBA" id="ARBA00048212"/>
    </source>
</evidence>
<gene>
    <name evidence="13" type="ORF">SAMN05216283_1087</name>
</gene>
<comment type="catalytic activity">
    <reaction evidence="8">
        <text>L-valine + 2-oxoglutarate = 3-methyl-2-oxobutanoate + L-glutamate</text>
        <dbReference type="Rhea" id="RHEA:24813"/>
        <dbReference type="ChEBI" id="CHEBI:11851"/>
        <dbReference type="ChEBI" id="CHEBI:16810"/>
        <dbReference type="ChEBI" id="CHEBI:29985"/>
        <dbReference type="ChEBI" id="CHEBI:57762"/>
        <dbReference type="EC" id="2.6.1.42"/>
    </reaction>
</comment>
<evidence type="ECO:0000313" key="14">
    <source>
        <dbReference type="Proteomes" id="UP000198964"/>
    </source>
</evidence>
<evidence type="ECO:0000313" key="13">
    <source>
        <dbReference type="EMBL" id="SFF50532.1"/>
    </source>
</evidence>
<keyword evidence="13" id="KW-0032">Aminotransferase</keyword>
<dbReference type="InterPro" id="IPR001544">
    <property type="entry name" value="Aminotrans_IV"/>
</dbReference>
<keyword evidence="7 12" id="KW-0663">Pyridoxal phosphate</keyword>
<dbReference type="GO" id="GO:0004084">
    <property type="term" value="F:branched-chain-amino-acid transaminase activity"/>
    <property type="evidence" value="ECO:0007669"/>
    <property type="project" value="UniProtKB-EC"/>
</dbReference>
<protein>
    <recommendedName>
        <fullName evidence="6">branched-chain-amino-acid transaminase</fullName>
        <ecNumber evidence="6">2.6.1.42</ecNumber>
    </recommendedName>
</protein>
<dbReference type="RefSeq" id="WP_093920526.1">
    <property type="nucleotide sequence ID" value="NZ_FONW01000008.1"/>
</dbReference>
<dbReference type="InterPro" id="IPR050571">
    <property type="entry name" value="Class-IV_PLP-Dep_Aminotrnsfr"/>
</dbReference>
<keyword evidence="13" id="KW-0808">Transferase</keyword>
<dbReference type="EMBL" id="FONW01000008">
    <property type="protein sequence ID" value="SFF50532.1"/>
    <property type="molecule type" value="Genomic_DNA"/>
</dbReference>
<evidence type="ECO:0000256" key="6">
    <source>
        <dbReference type="ARBA" id="ARBA00013053"/>
    </source>
</evidence>
<dbReference type="CDD" id="cd00449">
    <property type="entry name" value="PLPDE_IV"/>
    <property type="match status" value="1"/>
</dbReference>
<comment type="similarity">
    <text evidence="5 11">Belongs to the class-IV pyridoxal-phosphate-dependent aminotransferase family.</text>
</comment>
<evidence type="ECO:0000256" key="7">
    <source>
        <dbReference type="ARBA" id="ARBA00022898"/>
    </source>
</evidence>
<accession>A0A1I2J6W8</accession>
<organism evidence="13 14">
    <name type="scientific">Sunxiuqinia elliptica</name>
    <dbReference type="NCBI Taxonomy" id="655355"/>
    <lineage>
        <taxon>Bacteria</taxon>
        <taxon>Pseudomonadati</taxon>
        <taxon>Bacteroidota</taxon>
        <taxon>Bacteroidia</taxon>
        <taxon>Marinilabiliales</taxon>
        <taxon>Prolixibacteraceae</taxon>
        <taxon>Sunxiuqinia</taxon>
    </lineage>
</organism>
<comment type="pathway">
    <text evidence="2">Amino-acid biosynthesis; L-isoleucine biosynthesis; L-isoleucine from 2-oxobutanoate: step 4/4.</text>
</comment>
<dbReference type="InterPro" id="IPR043132">
    <property type="entry name" value="BCAT-like_C"/>
</dbReference>